<dbReference type="RefSeq" id="WP_073181823.1">
    <property type="nucleotide sequence ID" value="NZ_FQWL01000009.1"/>
</dbReference>
<keyword evidence="1" id="KW-0802">TPR repeat</keyword>
<dbReference type="AlphaFoldDB" id="A0A1M5PW98"/>
<dbReference type="STRING" id="570519.SAMN04488116_3398"/>
<gene>
    <name evidence="2" type="ORF">SAMN04488116_3398</name>
</gene>
<sequence length="424" mass="48245">MKHIFVLATLLLAFACNTEQVTITNPEDYQVYLETSPTRNTSKYFELWNSKITKDSTQLLSFPIVAGEYNRYFKNTGDITYLKKAEKALKKAVEIAAINKSGYYRSLARNYISQHRFKKALNYAYSARTMGSGVKDSQSLLFDVHMELGNYAQAEKYLDSIKNFSDFGYLIRAAKWNDYKGDLNTTIALMEHAMKKAEDANNKSLKIWSYSNIADYYGHAGRLNDSYEHYLKTLEQDPENAYAKKGIAWIVYSYEKNGIEAMRILNTVDNQYKSPDHYLLQAEIAEFMSDEHSRAGSLDAYYKLVQNPDYGTMYNIPNIDVYLSTNSNYKKALKLAQQEVGNRATPETYSVLAYAHFKNGNLSTAVDILEEHVQGKTFEPAALLKASEVFKTAGRTEQLANLKKELLGSIFELGPLAEKNINTL</sequence>
<dbReference type="SUPFAM" id="SSF48452">
    <property type="entry name" value="TPR-like"/>
    <property type="match status" value="1"/>
</dbReference>
<dbReference type="Proteomes" id="UP000184532">
    <property type="component" value="Unassembled WGS sequence"/>
</dbReference>
<organism evidence="2 3">
    <name type="scientific">Flagellimonas flava</name>
    <dbReference type="NCBI Taxonomy" id="570519"/>
    <lineage>
        <taxon>Bacteria</taxon>
        <taxon>Pseudomonadati</taxon>
        <taxon>Bacteroidota</taxon>
        <taxon>Flavobacteriia</taxon>
        <taxon>Flavobacteriales</taxon>
        <taxon>Flavobacteriaceae</taxon>
        <taxon>Flagellimonas</taxon>
    </lineage>
</organism>
<proteinExistence type="predicted"/>
<dbReference type="PROSITE" id="PS51257">
    <property type="entry name" value="PROKAR_LIPOPROTEIN"/>
    <property type="match status" value="1"/>
</dbReference>
<dbReference type="Gene3D" id="1.25.40.10">
    <property type="entry name" value="Tetratricopeptide repeat domain"/>
    <property type="match status" value="2"/>
</dbReference>
<accession>A0A1M5PW98</accession>
<evidence type="ECO:0000313" key="2">
    <source>
        <dbReference type="EMBL" id="SHH05972.1"/>
    </source>
</evidence>
<dbReference type="PROSITE" id="PS50005">
    <property type="entry name" value="TPR"/>
    <property type="match status" value="1"/>
</dbReference>
<protein>
    <submittedName>
        <fullName evidence="2">Uncharacterized protein</fullName>
    </submittedName>
</protein>
<dbReference type="SMART" id="SM00028">
    <property type="entry name" value="TPR"/>
    <property type="match status" value="3"/>
</dbReference>
<keyword evidence="3" id="KW-1185">Reference proteome</keyword>
<feature type="repeat" description="TPR" evidence="1">
    <location>
        <begin position="207"/>
        <end position="240"/>
    </location>
</feature>
<evidence type="ECO:0000256" key="1">
    <source>
        <dbReference type="PROSITE-ProRule" id="PRU00339"/>
    </source>
</evidence>
<dbReference type="InterPro" id="IPR019734">
    <property type="entry name" value="TPR_rpt"/>
</dbReference>
<dbReference type="InterPro" id="IPR011990">
    <property type="entry name" value="TPR-like_helical_dom_sf"/>
</dbReference>
<dbReference type="OrthoDB" id="1399920at2"/>
<evidence type="ECO:0000313" key="3">
    <source>
        <dbReference type="Proteomes" id="UP000184532"/>
    </source>
</evidence>
<name>A0A1M5PW98_9FLAO</name>
<dbReference type="EMBL" id="FQWL01000009">
    <property type="protein sequence ID" value="SHH05972.1"/>
    <property type="molecule type" value="Genomic_DNA"/>
</dbReference>
<reference evidence="3" key="1">
    <citation type="submission" date="2016-11" db="EMBL/GenBank/DDBJ databases">
        <authorList>
            <person name="Varghese N."/>
            <person name="Submissions S."/>
        </authorList>
    </citation>
    <scope>NUCLEOTIDE SEQUENCE [LARGE SCALE GENOMIC DNA]</scope>
    <source>
        <strain evidence="3">DSM 22638</strain>
    </source>
</reference>